<feature type="transmembrane region" description="Helical" evidence="1">
    <location>
        <begin position="29"/>
        <end position="47"/>
    </location>
</feature>
<proteinExistence type="predicted"/>
<dbReference type="EMBL" id="JAPDPJ010000082">
    <property type="protein sequence ID" value="MCW3789101.1"/>
    <property type="molecule type" value="Genomic_DNA"/>
</dbReference>
<evidence type="ECO:0000256" key="1">
    <source>
        <dbReference type="SAM" id="Phobius"/>
    </source>
</evidence>
<dbReference type="RefSeq" id="WP_301192658.1">
    <property type="nucleotide sequence ID" value="NZ_JAPDPJ010000082.1"/>
</dbReference>
<name>A0AAE3M8B3_9BACT</name>
<evidence type="ECO:0000313" key="2">
    <source>
        <dbReference type="EMBL" id="MCW3789101.1"/>
    </source>
</evidence>
<dbReference type="Proteomes" id="UP001209229">
    <property type="component" value="Unassembled WGS sequence"/>
</dbReference>
<reference evidence="2" key="1">
    <citation type="submission" date="2022-10" db="EMBL/GenBank/DDBJ databases">
        <authorList>
            <person name="Yu W.X."/>
        </authorList>
    </citation>
    <scope>NUCLEOTIDE SEQUENCE</scope>
    <source>
        <strain evidence="2">AAT</strain>
    </source>
</reference>
<evidence type="ECO:0008006" key="4">
    <source>
        <dbReference type="Google" id="ProtNLM"/>
    </source>
</evidence>
<keyword evidence="1" id="KW-1133">Transmembrane helix</keyword>
<gene>
    <name evidence="2" type="ORF">OM075_21725</name>
</gene>
<dbReference type="AlphaFoldDB" id="A0AAE3M8B3"/>
<comment type="caution">
    <text evidence="2">The sequence shown here is derived from an EMBL/GenBank/DDBJ whole genome shotgun (WGS) entry which is preliminary data.</text>
</comment>
<keyword evidence="1" id="KW-0812">Transmembrane</keyword>
<sequence length="157" mass="18209">MSRKKLSKQQIREKQALEDKKFSKNLRKAMIGLMVVAVLVNIFYIHWCDTKFFIRKHLLFGKKINPCLVCESDDNLKYHNSNAITLSSETYYVCSAKCQHLLSEHFNEYAKTIDALTGDSILKAKAIIGLKVKGESPIVYFKNEQNFKKYYETKSSK</sequence>
<keyword evidence="1" id="KW-0472">Membrane</keyword>
<evidence type="ECO:0000313" key="3">
    <source>
        <dbReference type="Proteomes" id="UP001209229"/>
    </source>
</evidence>
<keyword evidence="3" id="KW-1185">Reference proteome</keyword>
<protein>
    <recommendedName>
        <fullName evidence="4">TRASH domain-containing protein</fullName>
    </recommendedName>
</protein>
<accession>A0AAE3M8B3</accession>
<organism evidence="2 3">
    <name type="scientific">Plebeiibacterium sediminum</name>
    <dbReference type="NCBI Taxonomy" id="2992112"/>
    <lineage>
        <taxon>Bacteria</taxon>
        <taxon>Pseudomonadati</taxon>
        <taxon>Bacteroidota</taxon>
        <taxon>Bacteroidia</taxon>
        <taxon>Marinilabiliales</taxon>
        <taxon>Marinilabiliaceae</taxon>
        <taxon>Plebeiibacterium</taxon>
    </lineage>
</organism>